<dbReference type="AlphaFoldDB" id="A0A7X9RVW8"/>
<comment type="caution">
    <text evidence="7">The sequence shown here is derived from an EMBL/GenBank/DDBJ whole genome shotgun (WGS) entry which is preliminary data.</text>
</comment>
<dbReference type="InterPro" id="IPR027417">
    <property type="entry name" value="P-loop_NTPase"/>
</dbReference>
<keyword evidence="3" id="KW-0536">Nodulation</keyword>
<dbReference type="SUPFAM" id="SSF52540">
    <property type="entry name" value="P-loop containing nucleoside triphosphate hydrolases"/>
    <property type="match status" value="1"/>
</dbReference>
<dbReference type="CDD" id="cd03230">
    <property type="entry name" value="ABC_DR_subfamily_A"/>
    <property type="match status" value="1"/>
</dbReference>
<name>A0A7X9RVW8_9BACT</name>
<dbReference type="GO" id="GO:0005524">
    <property type="term" value="F:ATP binding"/>
    <property type="evidence" value="ECO:0007669"/>
    <property type="project" value="UniProtKB-KW"/>
</dbReference>
<keyword evidence="2" id="KW-0813">Transport</keyword>
<dbReference type="EMBL" id="JABANE010000047">
    <property type="protein sequence ID" value="NME69707.1"/>
    <property type="molecule type" value="Genomic_DNA"/>
</dbReference>
<dbReference type="InterPro" id="IPR050763">
    <property type="entry name" value="ABC_transporter_ATP-binding"/>
</dbReference>
<evidence type="ECO:0000256" key="3">
    <source>
        <dbReference type="ARBA" id="ARBA00022458"/>
    </source>
</evidence>
<dbReference type="PANTHER" id="PTHR42711:SF5">
    <property type="entry name" value="ABC TRANSPORTER ATP-BINDING PROTEIN NATA"/>
    <property type="match status" value="1"/>
</dbReference>
<dbReference type="InterPro" id="IPR003439">
    <property type="entry name" value="ABC_transporter-like_ATP-bd"/>
</dbReference>
<reference evidence="7 8" key="1">
    <citation type="submission" date="2020-04" db="EMBL/GenBank/DDBJ databases">
        <title>Flammeovirga sp. SR4, a novel species isolated from seawater.</title>
        <authorList>
            <person name="Wang X."/>
        </authorList>
    </citation>
    <scope>NUCLEOTIDE SEQUENCE [LARGE SCALE GENOMIC DNA]</scope>
    <source>
        <strain evidence="7 8">ATCC 23126</strain>
    </source>
</reference>
<comment type="similarity">
    <text evidence="1">Belongs to the ABC transporter superfamily.</text>
</comment>
<gene>
    <name evidence="7" type="ORF">HHU12_17155</name>
</gene>
<keyword evidence="5 7" id="KW-0067">ATP-binding</keyword>
<evidence type="ECO:0000256" key="2">
    <source>
        <dbReference type="ARBA" id="ARBA00022448"/>
    </source>
</evidence>
<keyword evidence="8" id="KW-1185">Reference proteome</keyword>
<feature type="domain" description="ABC transporter" evidence="6">
    <location>
        <begin position="2"/>
        <end position="232"/>
    </location>
</feature>
<evidence type="ECO:0000256" key="4">
    <source>
        <dbReference type="ARBA" id="ARBA00022741"/>
    </source>
</evidence>
<dbReference type="Pfam" id="PF00005">
    <property type="entry name" value="ABC_tran"/>
    <property type="match status" value="1"/>
</dbReference>
<sequence>MIQVDKLQKKYKGKVALDIADVTIKKQEIIGLVGNNGAGKTTFLSLVLDLIQPTEGGVFLKDKNVAVHEDWKQYTGSFLDDTFLIPFMTSYEYLEFISKLHGWKKGDLEEFLEENKQFYGDDFLSGKKMIKDLSKGNKNKTGILGAMIGSLDLLILDEPFANLDPTSQQWLRIKIQKLAEQGVTVIVSSHDLQHVTGISSRIIMLEEGVIIKDVANTENTLVELESYFGAKIQEQTN</sequence>
<evidence type="ECO:0000259" key="6">
    <source>
        <dbReference type="PROSITE" id="PS50893"/>
    </source>
</evidence>
<dbReference type="PROSITE" id="PS50893">
    <property type="entry name" value="ABC_TRANSPORTER_2"/>
    <property type="match status" value="1"/>
</dbReference>
<accession>A0A7X9RVW8</accession>
<protein>
    <submittedName>
        <fullName evidence="7">ATP-binding cassette domain-containing protein</fullName>
    </submittedName>
</protein>
<dbReference type="SMART" id="SM00382">
    <property type="entry name" value="AAA"/>
    <property type="match status" value="1"/>
</dbReference>
<proteinExistence type="inferred from homology"/>
<dbReference type="GO" id="GO:0016887">
    <property type="term" value="F:ATP hydrolysis activity"/>
    <property type="evidence" value="ECO:0007669"/>
    <property type="project" value="InterPro"/>
</dbReference>
<dbReference type="InterPro" id="IPR003593">
    <property type="entry name" value="AAA+_ATPase"/>
</dbReference>
<evidence type="ECO:0000256" key="1">
    <source>
        <dbReference type="ARBA" id="ARBA00005417"/>
    </source>
</evidence>
<evidence type="ECO:0000313" key="8">
    <source>
        <dbReference type="Proteomes" id="UP000576082"/>
    </source>
</evidence>
<organism evidence="7 8">
    <name type="scientific">Flammeovirga aprica JL-4</name>
    <dbReference type="NCBI Taxonomy" id="694437"/>
    <lineage>
        <taxon>Bacteria</taxon>
        <taxon>Pseudomonadati</taxon>
        <taxon>Bacteroidota</taxon>
        <taxon>Cytophagia</taxon>
        <taxon>Cytophagales</taxon>
        <taxon>Flammeovirgaceae</taxon>
        <taxon>Flammeovirga</taxon>
    </lineage>
</organism>
<evidence type="ECO:0000313" key="7">
    <source>
        <dbReference type="EMBL" id="NME69707.1"/>
    </source>
</evidence>
<evidence type="ECO:0000256" key="5">
    <source>
        <dbReference type="ARBA" id="ARBA00022840"/>
    </source>
</evidence>
<dbReference type="PANTHER" id="PTHR42711">
    <property type="entry name" value="ABC TRANSPORTER ATP-BINDING PROTEIN"/>
    <property type="match status" value="1"/>
</dbReference>
<dbReference type="Proteomes" id="UP000576082">
    <property type="component" value="Unassembled WGS sequence"/>
</dbReference>
<dbReference type="Gene3D" id="3.40.50.300">
    <property type="entry name" value="P-loop containing nucleotide triphosphate hydrolases"/>
    <property type="match status" value="1"/>
</dbReference>
<keyword evidence="4" id="KW-0547">Nucleotide-binding</keyword>